<evidence type="ECO:0000256" key="3">
    <source>
        <dbReference type="ARBA" id="ARBA00022723"/>
    </source>
</evidence>
<sequence length="376" mass="40941">MQTTTSPKHHHHPCTFIQPQLLHHISTSPSAPSQARAAATHTLTLTHEIHHTRASPSTTPILTLQLTPHPLTLAIHDCHHNRTLPGVLIHTTTTTSSSPSTTHHPTTNTLYTNLTITLHFLSSILGRKSIDNDNLHLTACLHYDNHLCNAFWTGREIIFGDGDGIYFSSFPENLDVVAHELMHGVTEYTAGLLYEGESGALSESISDVFACVITQWHLNQTVNEADWVVGRGIWAGYKGKEGGGGGGVALRSLKSPGTAYNDPVLGRDSQPDHMSGFVCTEEDNGGVHVNSGIPNRAFYCAAVGFGGWVWEKAAVVWYRTLLDPRVEPNCGFVRFACVTVDVAEGLFGAWAGGVVRRALMEVGVEVRDLVWTLEGF</sequence>
<dbReference type="OrthoDB" id="5332336at2759"/>
<dbReference type="InterPro" id="IPR052759">
    <property type="entry name" value="Metalloprotease_M4"/>
</dbReference>
<dbReference type="Pfam" id="PF01447">
    <property type="entry name" value="Peptidase_M4"/>
    <property type="match status" value="1"/>
</dbReference>
<keyword evidence="3" id="KW-0479">Metal-binding</keyword>
<dbReference type="EMBL" id="KZ826335">
    <property type="protein sequence ID" value="PYI08395.1"/>
    <property type="molecule type" value="Genomic_DNA"/>
</dbReference>
<evidence type="ECO:0000313" key="9">
    <source>
        <dbReference type="EMBL" id="PYI08395.1"/>
    </source>
</evidence>
<evidence type="ECO:0000256" key="2">
    <source>
        <dbReference type="ARBA" id="ARBA00022670"/>
    </source>
</evidence>
<dbReference type="PANTHER" id="PTHR43579">
    <property type="match status" value="1"/>
</dbReference>
<dbReference type="GO" id="GO:0006508">
    <property type="term" value="P:proteolysis"/>
    <property type="evidence" value="ECO:0007669"/>
    <property type="project" value="UniProtKB-KW"/>
</dbReference>
<keyword evidence="6" id="KW-0482">Metalloprotease</keyword>
<protein>
    <submittedName>
        <fullName evidence="9">Zincin</fullName>
    </submittedName>
</protein>
<dbReference type="Gene3D" id="1.10.390.10">
    <property type="entry name" value="Neutral Protease Domain 2"/>
    <property type="match status" value="1"/>
</dbReference>
<dbReference type="InterPro" id="IPR013856">
    <property type="entry name" value="Peptidase_M4_domain"/>
</dbReference>
<evidence type="ECO:0000256" key="6">
    <source>
        <dbReference type="ARBA" id="ARBA00023049"/>
    </source>
</evidence>
<dbReference type="GO" id="GO:0046872">
    <property type="term" value="F:metal ion binding"/>
    <property type="evidence" value="ECO:0007669"/>
    <property type="project" value="UniProtKB-KW"/>
</dbReference>
<dbReference type="InterPro" id="IPR023612">
    <property type="entry name" value="Peptidase_M4"/>
</dbReference>
<dbReference type="PANTHER" id="PTHR43579:SF1">
    <property type="entry name" value="NEUTRAL METALLOPROTEINASE"/>
    <property type="match status" value="1"/>
</dbReference>
<dbReference type="VEuPathDB" id="FungiDB:BO78DRAFT_441859"/>
<dbReference type="Gene3D" id="3.10.170.10">
    <property type="match status" value="1"/>
</dbReference>
<comment type="similarity">
    <text evidence="1">Belongs to the peptidase M4 family.</text>
</comment>
<accession>A0A319EL70</accession>
<reference evidence="9 10" key="1">
    <citation type="submission" date="2018-02" db="EMBL/GenBank/DDBJ databases">
        <title>The genomes of Aspergillus section Nigri reveals drivers in fungal speciation.</title>
        <authorList>
            <consortium name="DOE Joint Genome Institute"/>
            <person name="Vesth T.C."/>
            <person name="Nybo J."/>
            <person name="Theobald S."/>
            <person name="Brandl J."/>
            <person name="Frisvad J.C."/>
            <person name="Nielsen K.F."/>
            <person name="Lyhne E.K."/>
            <person name="Kogle M.E."/>
            <person name="Kuo A."/>
            <person name="Riley R."/>
            <person name="Clum A."/>
            <person name="Nolan M."/>
            <person name="Lipzen A."/>
            <person name="Salamov A."/>
            <person name="Henrissat B."/>
            <person name="Wiebenga A."/>
            <person name="De vries R.P."/>
            <person name="Grigoriev I.V."/>
            <person name="Mortensen U.H."/>
            <person name="Andersen M.R."/>
            <person name="Baker S.E."/>
        </authorList>
    </citation>
    <scope>NUCLEOTIDE SEQUENCE [LARGE SCALE GENOMIC DNA]</scope>
    <source>
        <strain evidence="9 10">CBS 121057</strain>
    </source>
</reference>
<keyword evidence="2" id="KW-0645">Protease</keyword>
<dbReference type="SUPFAM" id="SSF55486">
    <property type="entry name" value="Metalloproteases ('zincins'), catalytic domain"/>
    <property type="match status" value="1"/>
</dbReference>
<keyword evidence="4" id="KW-0378">Hydrolase</keyword>
<dbReference type="InterPro" id="IPR001570">
    <property type="entry name" value="Peptidase_M4_C_domain"/>
</dbReference>
<dbReference type="AlphaFoldDB" id="A0A319EL70"/>
<dbReference type="InterPro" id="IPR027268">
    <property type="entry name" value="Peptidase_M4/M1_CTD_sf"/>
</dbReference>
<evidence type="ECO:0000259" key="8">
    <source>
        <dbReference type="Pfam" id="PF02868"/>
    </source>
</evidence>
<feature type="domain" description="Peptidase M4 C-terminal" evidence="8">
    <location>
        <begin position="190"/>
        <end position="364"/>
    </location>
</feature>
<evidence type="ECO:0000259" key="7">
    <source>
        <dbReference type="Pfam" id="PF01447"/>
    </source>
</evidence>
<dbReference type="Proteomes" id="UP000248423">
    <property type="component" value="Unassembled WGS sequence"/>
</dbReference>
<evidence type="ECO:0000256" key="5">
    <source>
        <dbReference type="ARBA" id="ARBA00022833"/>
    </source>
</evidence>
<name>A0A319EL70_ASPSB</name>
<gene>
    <name evidence="9" type="ORF">BO78DRAFT_441859</name>
</gene>
<dbReference type="GO" id="GO:0004222">
    <property type="term" value="F:metalloendopeptidase activity"/>
    <property type="evidence" value="ECO:0007669"/>
    <property type="project" value="InterPro"/>
</dbReference>
<feature type="domain" description="Peptidase M4" evidence="7">
    <location>
        <begin position="84"/>
        <end position="187"/>
    </location>
</feature>
<organism evidence="9 10">
    <name type="scientific">Aspergillus sclerotiicarbonarius (strain CBS 121057 / IBT 28362)</name>
    <dbReference type="NCBI Taxonomy" id="1448318"/>
    <lineage>
        <taxon>Eukaryota</taxon>
        <taxon>Fungi</taxon>
        <taxon>Dikarya</taxon>
        <taxon>Ascomycota</taxon>
        <taxon>Pezizomycotina</taxon>
        <taxon>Eurotiomycetes</taxon>
        <taxon>Eurotiomycetidae</taxon>
        <taxon>Eurotiales</taxon>
        <taxon>Aspergillaceae</taxon>
        <taxon>Aspergillus</taxon>
        <taxon>Aspergillus subgen. Circumdati</taxon>
    </lineage>
</organism>
<keyword evidence="10" id="KW-1185">Reference proteome</keyword>
<evidence type="ECO:0000256" key="1">
    <source>
        <dbReference type="ARBA" id="ARBA00009388"/>
    </source>
</evidence>
<dbReference type="CDD" id="cd09597">
    <property type="entry name" value="M4_TLP"/>
    <property type="match status" value="1"/>
</dbReference>
<evidence type="ECO:0000313" key="10">
    <source>
        <dbReference type="Proteomes" id="UP000248423"/>
    </source>
</evidence>
<evidence type="ECO:0000256" key="4">
    <source>
        <dbReference type="ARBA" id="ARBA00022801"/>
    </source>
</evidence>
<keyword evidence="5" id="KW-0862">Zinc</keyword>
<proteinExistence type="inferred from homology"/>
<dbReference type="PRINTS" id="PR00730">
    <property type="entry name" value="THERMOLYSIN"/>
</dbReference>
<dbReference type="Pfam" id="PF02868">
    <property type="entry name" value="Peptidase_M4_C"/>
    <property type="match status" value="1"/>
</dbReference>
<dbReference type="STRING" id="1448318.A0A319EL70"/>